<feature type="compositionally biased region" description="Low complexity" evidence="1">
    <location>
        <begin position="194"/>
        <end position="204"/>
    </location>
</feature>
<sequence length="1113" mass="131750">MPALPRYYGRRGKSSSLELELSDNEEKIPTPTPKPMVTNTTSMNKPKAGLSTNSGGGHKSLKITPQERLKKKMQALLNRQYKADKKAEQLRIEKMEQQRQDREDEIREMSLKLRRKQRERRHRYEGHSSDSHSSISRTPSPGRSPRIIRRERKERDMRNFENDRERERDRERDKRDDREKFRTESRRRYRDSPLRSLSPRNSRNMCDLPKKMKDSSVKNNVQNESMDQFCPKQSADKKESILKSTNEDVQRAIEGLKDIPDEELQEFLDDEDFMEGLDVVDAWEGDEEKGRDVEFKTSHIKDQEQKRPSRERYRRDYKGSYNRERPKRDEKKHEEIRRDPSKSTKDIERDKIRTKRDIESKLLAEKEKAIKHLLDSDNVVPPGTETEAIQSITEMHIRRSRERRRSLERQRGSSLRRRTPDRIRINSPRRKSPLLLSPERCRSTLKMSNERHRSPLRFSPDKRRSPRFNCTRRSPFGFSPERRRSPIRRLSWERKTSTDRRWSAERHRRRINIHERRRSRSRDRQRSRSMERLRRKISRSPISRRYSPRRRSRTRSRSLERRRKRSPFINELTRQLRNEAIMTSHMNTGYAHPSPMDGISPLINNVYQQETEPRSSMSMPSYIHQTVLAPSISSSITNSGPAFINYENSSQPMNFDSVSLHPLPQTEYVSGPVMYNQSNTSSIQPTHRPPLLPAPISSPQHESTASTVEHVQTYNSSHGIPSTRQSPIQTFEFSNKSKDAISQNYRERRFTDSYNGYHASQEERLKTPEPPVISDTKQFEKTSLSSLLEASVSAKDSTSLPVLYPGFKPEILKHCEHALRELPVEDLRLKMKGRFFYDPKKENIRSDQNIYSSNSLLLQKTKNKIYWEEEESQHLTSIKQNIQMHQKICQTDEIETNTKFVQASVTMVDFEVQVYPQDLQYAIKEEKRPIMDRLDWNVREMFDYTPKFREADDLRWSLSNSSQKRTWNRTISPSRRIDDREHRIDSVSSLDHSSRNMKLGSPIRNRDNFSSHKGSLQDHYGREKYSPNYRHSLEEHDEFHENRSDHSRGESPMILEDSAEELELEHTFQRGNDWHGRGKLTRGRSSPLMKHVYRRKHSGGRSYRGRGSFRGKF</sequence>
<dbReference type="EMBL" id="KZ288453">
    <property type="protein sequence ID" value="PBC25537.1"/>
    <property type="molecule type" value="Genomic_DNA"/>
</dbReference>
<gene>
    <name evidence="2" type="ORF">APICC_04313</name>
</gene>
<feature type="region of interest" description="Disordered" evidence="1">
    <location>
        <begin position="284"/>
        <end position="352"/>
    </location>
</feature>
<dbReference type="OrthoDB" id="7690017at2759"/>
<feature type="compositionally biased region" description="Basic and acidic residues" evidence="1">
    <location>
        <begin position="448"/>
        <end position="463"/>
    </location>
</feature>
<feature type="compositionally biased region" description="Basic and acidic residues" evidence="1">
    <location>
        <begin position="151"/>
        <end position="193"/>
    </location>
</feature>
<dbReference type="Proteomes" id="UP000242457">
    <property type="component" value="Unassembled WGS sequence"/>
</dbReference>
<keyword evidence="3" id="KW-1185">Reference proteome</keyword>
<organism evidence="2 3">
    <name type="scientific">Apis cerana cerana</name>
    <name type="common">Oriental honeybee</name>
    <dbReference type="NCBI Taxonomy" id="94128"/>
    <lineage>
        <taxon>Eukaryota</taxon>
        <taxon>Metazoa</taxon>
        <taxon>Ecdysozoa</taxon>
        <taxon>Arthropoda</taxon>
        <taxon>Hexapoda</taxon>
        <taxon>Insecta</taxon>
        <taxon>Pterygota</taxon>
        <taxon>Neoptera</taxon>
        <taxon>Endopterygota</taxon>
        <taxon>Hymenoptera</taxon>
        <taxon>Apocrita</taxon>
        <taxon>Aculeata</taxon>
        <taxon>Apoidea</taxon>
        <taxon>Anthophila</taxon>
        <taxon>Apidae</taxon>
        <taxon>Apis</taxon>
    </lineage>
</organism>
<protein>
    <submittedName>
        <fullName evidence="2">Splicing factor, arginine/serine-rich</fullName>
    </submittedName>
</protein>
<feature type="compositionally biased region" description="Basic and acidic residues" evidence="1">
    <location>
        <begin position="522"/>
        <end position="532"/>
    </location>
</feature>
<feature type="compositionally biased region" description="Basic residues" evidence="1">
    <location>
        <begin position="546"/>
        <end position="566"/>
    </location>
</feature>
<feature type="compositionally biased region" description="Basic and acidic residues" evidence="1">
    <location>
        <begin position="288"/>
        <end position="352"/>
    </location>
</feature>
<evidence type="ECO:0000313" key="3">
    <source>
        <dbReference type="Proteomes" id="UP000242457"/>
    </source>
</evidence>
<evidence type="ECO:0000256" key="1">
    <source>
        <dbReference type="SAM" id="MobiDB-lite"/>
    </source>
</evidence>
<feature type="compositionally biased region" description="Basic and acidic residues" evidence="1">
    <location>
        <begin position="234"/>
        <end position="243"/>
    </location>
</feature>
<feature type="region of interest" description="Disordered" evidence="1">
    <location>
        <begin position="82"/>
        <end position="243"/>
    </location>
</feature>
<accession>A0A2A3E1G4</accession>
<feature type="compositionally biased region" description="Basic and acidic residues" evidence="1">
    <location>
        <begin position="82"/>
        <end position="111"/>
    </location>
</feature>
<feature type="region of interest" description="Disordered" evidence="1">
    <location>
        <begin position="513"/>
        <end position="566"/>
    </location>
</feature>
<feature type="compositionally biased region" description="Basic residues" evidence="1">
    <location>
        <begin position="112"/>
        <end position="124"/>
    </location>
</feature>
<feature type="compositionally biased region" description="Low complexity" evidence="1">
    <location>
        <begin position="131"/>
        <end position="145"/>
    </location>
</feature>
<proteinExistence type="predicted"/>
<evidence type="ECO:0000313" key="2">
    <source>
        <dbReference type="EMBL" id="PBC25537.1"/>
    </source>
</evidence>
<feature type="compositionally biased region" description="Polar residues" evidence="1">
    <location>
        <begin position="217"/>
        <end position="226"/>
    </location>
</feature>
<name>A0A2A3E1G4_APICC</name>
<feature type="region of interest" description="Disordered" evidence="1">
    <location>
        <begin position="1"/>
        <end position="68"/>
    </location>
</feature>
<reference evidence="2 3" key="1">
    <citation type="submission" date="2014-07" db="EMBL/GenBank/DDBJ databases">
        <title>Genomic and transcriptomic analysis on Apis cerana provide comprehensive insights into honey bee biology.</title>
        <authorList>
            <person name="Diao Q."/>
            <person name="Sun L."/>
            <person name="Zheng H."/>
            <person name="Zheng H."/>
            <person name="Xu S."/>
            <person name="Wang S."/>
            <person name="Zeng Z."/>
            <person name="Hu F."/>
            <person name="Su S."/>
            <person name="Wu J."/>
        </authorList>
    </citation>
    <scope>NUCLEOTIDE SEQUENCE [LARGE SCALE GENOMIC DNA]</scope>
    <source>
        <tissue evidence="2">Pupae without intestine</tissue>
    </source>
</reference>
<feature type="region of interest" description="Disordered" evidence="1">
    <location>
        <begin position="978"/>
        <end position="1024"/>
    </location>
</feature>
<dbReference type="AlphaFoldDB" id="A0A2A3E1G4"/>
<feature type="compositionally biased region" description="Basic and acidic residues" evidence="1">
    <location>
        <begin position="1004"/>
        <end position="1024"/>
    </location>
</feature>
<feature type="region of interest" description="Disordered" evidence="1">
    <location>
        <begin position="393"/>
        <end position="482"/>
    </location>
</feature>